<dbReference type="HOGENOM" id="CLU_1417618_0_0_1"/>
<evidence type="ECO:0000313" key="3">
    <source>
        <dbReference type="Proteomes" id="UP000011087"/>
    </source>
</evidence>
<dbReference type="PaxDb" id="55529-EKX52291"/>
<protein>
    <submittedName>
        <fullName evidence="1 2">Uncharacterized protein</fullName>
    </submittedName>
</protein>
<accession>L1JUR9</accession>
<dbReference type="EMBL" id="JH992973">
    <property type="protein sequence ID" value="EKX52291.1"/>
    <property type="molecule type" value="Genomic_DNA"/>
</dbReference>
<proteinExistence type="predicted"/>
<evidence type="ECO:0000313" key="1">
    <source>
        <dbReference type="EMBL" id="EKX52291.1"/>
    </source>
</evidence>
<dbReference type="RefSeq" id="XP_005839271.1">
    <property type="nucleotide sequence ID" value="XM_005839214.1"/>
</dbReference>
<organism evidence="1">
    <name type="scientific">Guillardia theta (strain CCMP2712)</name>
    <name type="common">Cryptophyte</name>
    <dbReference type="NCBI Taxonomy" id="905079"/>
    <lineage>
        <taxon>Eukaryota</taxon>
        <taxon>Cryptophyceae</taxon>
        <taxon>Pyrenomonadales</taxon>
        <taxon>Geminigeraceae</taxon>
        <taxon>Guillardia</taxon>
    </lineage>
</organism>
<dbReference type="KEGG" id="gtt:GUITHDRAFT_150745"/>
<sequence>MCSSAENNTFPTYQLLQQQYSGARRLLWQGGGPASEDIPDHILSEQARFRGDGGTILTYKGQSIPQPGSPDWDLIFATEIQLRFMRFNEGQAAQGHTTIYGYEDMWFQNLLKCTSNPEEQVCDYCGMSCDDTTWQSSGYSLLNGTELVIDNLIWMTHNVYISQTTILPYSFCTQYDWWICARRLPTNFDSIG</sequence>
<name>L1JUR9_GUITC</name>
<dbReference type="Proteomes" id="UP000011087">
    <property type="component" value="Unassembled WGS sequence"/>
</dbReference>
<reference evidence="2" key="3">
    <citation type="submission" date="2016-03" db="UniProtKB">
        <authorList>
            <consortium name="EnsemblProtists"/>
        </authorList>
    </citation>
    <scope>IDENTIFICATION</scope>
</reference>
<dbReference type="AlphaFoldDB" id="L1JUR9"/>
<dbReference type="EnsemblProtists" id="EKX52291">
    <property type="protein sequence ID" value="EKX52291"/>
    <property type="gene ID" value="GUITHDRAFT_150745"/>
</dbReference>
<gene>
    <name evidence="1" type="ORF">GUITHDRAFT_150745</name>
</gene>
<evidence type="ECO:0000313" key="2">
    <source>
        <dbReference type="EnsemblProtists" id="EKX52291"/>
    </source>
</evidence>
<keyword evidence="3" id="KW-1185">Reference proteome</keyword>
<reference evidence="1 3" key="1">
    <citation type="journal article" date="2012" name="Nature">
        <title>Algal genomes reveal evolutionary mosaicism and the fate of nucleomorphs.</title>
        <authorList>
            <consortium name="DOE Joint Genome Institute"/>
            <person name="Curtis B.A."/>
            <person name="Tanifuji G."/>
            <person name="Burki F."/>
            <person name="Gruber A."/>
            <person name="Irimia M."/>
            <person name="Maruyama S."/>
            <person name="Arias M.C."/>
            <person name="Ball S.G."/>
            <person name="Gile G.H."/>
            <person name="Hirakawa Y."/>
            <person name="Hopkins J.F."/>
            <person name="Kuo A."/>
            <person name="Rensing S.A."/>
            <person name="Schmutz J."/>
            <person name="Symeonidi A."/>
            <person name="Elias M."/>
            <person name="Eveleigh R.J."/>
            <person name="Herman E.K."/>
            <person name="Klute M.J."/>
            <person name="Nakayama T."/>
            <person name="Obornik M."/>
            <person name="Reyes-Prieto A."/>
            <person name="Armbrust E.V."/>
            <person name="Aves S.J."/>
            <person name="Beiko R.G."/>
            <person name="Coutinho P."/>
            <person name="Dacks J.B."/>
            <person name="Durnford D.G."/>
            <person name="Fast N.M."/>
            <person name="Green B.R."/>
            <person name="Grisdale C.J."/>
            <person name="Hempel F."/>
            <person name="Henrissat B."/>
            <person name="Hoppner M.P."/>
            <person name="Ishida K."/>
            <person name="Kim E."/>
            <person name="Koreny L."/>
            <person name="Kroth P.G."/>
            <person name="Liu Y."/>
            <person name="Malik S.B."/>
            <person name="Maier U.G."/>
            <person name="McRose D."/>
            <person name="Mock T."/>
            <person name="Neilson J.A."/>
            <person name="Onodera N.T."/>
            <person name="Poole A.M."/>
            <person name="Pritham E.J."/>
            <person name="Richards T.A."/>
            <person name="Rocap G."/>
            <person name="Roy S.W."/>
            <person name="Sarai C."/>
            <person name="Schaack S."/>
            <person name="Shirato S."/>
            <person name="Slamovits C.H."/>
            <person name="Spencer D.F."/>
            <person name="Suzuki S."/>
            <person name="Worden A.Z."/>
            <person name="Zauner S."/>
            <person name="Barry K."/>
            <person name="Bell C."/>
            <person name="Bharti A.K."/>
            <person name="Crow J.A."/>
            <person name="Grimwood J."/>
            <person name="Kramer R."/>
            <person name="Lindquist E."/>
            <person name="Lucas S."/>
            <person name="Salamov A."/>
            <person name="McFadden G.I."/>
            <person name="Lane C.E."/>
            <person name="Keeling P.J."/>
            <person name="Gray M.W."/>
            <person name="Grigoriev I.V."/>
            <person name="Archibald J.M."/>
        </authorList>
    </citation>
    <scope>NUCLEOTIDE SEQUENCE</scope>
    <source>
        <strain evidence="1 3">CCMP2712</strain>
    </source>
</reference>
<reference evidence="3" key="2">
    <citation type="submission" date="2012-11" db="EMBL/GenBank/DDBJ databases">
        <authorList>
            <person name="Kuo A."/>
            <person name="Curtis B.A."/>
            <person name="Tanifuji G."/>
            <person name="Burki F."/>
            <person name="Gruber A."/>
            <person name="Irimia M."/>
            <person name="Maruyama S."/>
            <person name="Arias M.C."/>
            <person name="Ball S.G."/>
            <person name="Gile G.H."/>
            <person name="Hirakawa Y."/>
            <person name="Hopkins J.F."/>
            <person name="Rensing S.A."/>
            <person name="Schmutz J."/>
            <person name="Symeonidi A."/>
            <person name="Elias M."/>
            <person name="Eveleigh R.J."/>
            <person name="Herman E.K."/>
            <person name="Klute M.J."/>
            <person name="Nakayama T."/>
            <person name="Obornik M."/>
            <person name="Reyes-Prieto A."/>
            <person name="Armbrust E.V."/>
            <person name="Aves S.J."/>
            <person name="Beiko R.G."/>
            <person name="Coutinho P."/>
            <person name="Dacks J.B."/>
            <person name="Durnford D.G."/>
            <person name="Fast N.M."/>
            <person name="Green B.R."/>
            <person name="Grisdale C."/>
            <person name="Hempe F."/>
            <person name="Henrissat B."/>
            <person name="Hoppner M.P."/>
            <person name="Ishida K.-I."/>
            <person name="Kim E."/>
            <person name="Koreny L."/>
            <person name="Kroth P.G."/>
            <person name="Liu Y."/>
            <person name="Malik S.-B."/>
            <person name="Maier U.G."/>
            <person name="McRose D."/>
            <person name="Mock T."/>
            <person name="Neilson J.A."/>
            <person name="Onodera N.T."/>
            <person name="Poole A.M."/>
            <person name="Pritham E.J."/>
            <person name="Richards T.A."/>
            <person name="Rocap G."/>
            <person name="Roy S.W."/>
            <person name="Sarai C."/>
            <person name="Schaack S."/>
            <person name="Shirato S."/>
            <person name="Slamovits C.H."/>
            <person name="Spencer D.F."/>
            <person name="Suzuki S."/>
            <person name="Worden A.Z."/>
            <person name="Zauner S."/>
            <person name="Barry K."/>
            <person name="Bell C."/>
            <person name="Bharti A.K."/>
            <person name="Crow J.A."/>
            <person name="Grimwood J."/>
            <person name="Kramer R."/>
            <person name="Lindquist E."/>
            <person name="Lucas S."/>
            <person name="Salamov A."/>
            <person name="McFadden G.I."/>
            <person name="Lane C.E."/>
            <person name="Keeling P.J."/>
            <person name="Gray M.W."/>
            <person name="Grigoriev I.V."/>
            <person name="Archibald J.M."/>
        </authorList>
    </citation>
    <scope>NUCLEOTIDE SEQUENCE</scope>
    <source>
        <strain evidence="3">CCMP2712</strain>
    </source>
</reference>
<dbReference type="GeneID" id="17308711"/>